<proteinExistence type="inferred from homology"/>
<dbReference type="InterPro" id="IPR041569">
    <property type="entry name" value="AAA_lid_3"/>
</dbReference>
<keyword evidence="4" id="KW-0547">Nucleotide-binding</keyword>
<evidence type="ECO:0000313" key="9">
    <source>
        <dbReference type="Proteomes" id="UP000035740"/>
    </source>
</evidence>
<dbReference type="SUPFAM" id="SSF52540">
    <property type="entry name" value="P-loop containing nucleoside triphosphate hydrolases"/>
    <property type="match status" value="2"/>
</dbReference>
<dbReference type="Gene3D" id="3.40.50.300">
    <property type="entry name" value="P-loop containing nucleotide triphosphate hydrolases"/>
    <property type="match status" value="2"/>
</dbReference>
<reference evidence="8 9" key="1">
    <citation type="journal article" date="2014" name="Nature">
        <title>The genome of the recently domesticated crop plant sugar beet (Beta vulgaris).</title>
        <authorList>
            <person name="Dohm J.C."/>
            <person name="Minoche A.E."/>
            <person name="Holtgrawe D."/>
            <person name="Capella-Gutierrez S."/>
            <person name="Zakrzewski F."/>
            <person name="Tafer H."/>
            <person name="Rupp O."/>
            <person name="Sorensen T.R."/>
            <person name="Stracke R."/>
            <person name="Reinhardt R."/>
            <person name="Goesmann A."/>
            <person name="Kraft T."/>
            <person name="Schulz B."/>
            <person name="Stadler P.F."/>
            <person name="Schmidt T."/>
            <person name="Gabaldon T."/>
            <person name="Lehrach H."/>
            <person name="Weisshaar B."/>
            <person name="Himmelbauer H."/>
        </authorList>
    </citation>
    <scope>NUCLEOTIDE SEQUENCE [LARGE SCALE GENOMIC DNA]</scope>
    <source>
        <tissue evidence="8">Taproot</tissue>
    </source>
</reference>
<feature type="compositionally biased region" description="Low complexity" evidence="6">
    <location>
        <begin position="87"/>
        <end position="99"/>
    </location>
</feature>
<dbReference type="FunFam" id="3.40.50.300:FF:000365">
    <property type="entry name" value="Ribosome biogenesis ATPase RIX7"/>
    <property type="match status" value="1"/>
</dbReference>
<comment type="similarity">
    <text evidence="2">Belongs to the AAA ATPase family.</text>
</comment>
<protein>
    <recommendedName>
        <fullName evidence="7">AAA+ ATPase domain-containing protein</fullName>
    </recommendedName>
</protein>
<organism evidence="8 9">
    <name type="scientific">Beta vulgaris subsp. vulgaris</name>
    <name type="common">Beet</name>
    <dbReference type="NCBI Taxonomy" id="3555"/>
    <lineage>
        <taxon>Eukaryota</taxon>
        <taxon>Viridiplantae</taxon>
        <taxon>Streptophyta</taxon>
        <taxon>Embryophyta</taxon>
        <taxon>Tracheophyta</taxon>
        <taxon>Spermatophyta</taxon>
        <taxon>Magnoliopsida</taxon>
        <taxon>eudicotyledons</taxon>
        <taxon>Gunneridae</taxon>
        <taxon>Pentapetalae</taxon>
        <taxon>Caryophyllales</taxon>
        <taxon>Chenopodiaceae</taxon>
        <taxon>Betoideae</taxon>
        <taxon>Beta</taxon>
    </lineage>
</organism>
<name>A0A0J8CKL8_BETVV</name>
<evidence type="ECO:0000256" key="5">
    <source>
        <dbReference type="ARBA" id="ARBA00022840"/>
    </source>
</evidence>
<dbReference type="EMBL" id="KQ090068">
    <property type="protein sequence ID" value="KMT14290.1"/>
    <property type="molecule type" value="Genomic_DNA"/>
</dbReference>
<keyword evidence="5" id="KW-0067">ATP-binding</keyword>
<dbReference type="GO" id="GO:0005737">
    <property type="term" value="C:cytoplasm"/>
    <property type="evidence" value="ECO:0007669"/>
    <property type="project" value="UniProtKB-SubCell"/>
</dbReference>
<dbReference type="InterPro" id="IPR055278">
    <property type="entry name" value="CDC48c"/>
</dbReference>
<dbReference type="InterPro" id="IPR003959">
    <property type="entry name" value="ATPase_AAA_core"/>
</dbReference>
<comment type="subcellular location">
    <subcellularLocation>
        <location evidence="1">Cytoplasm</location>
    </subcellularLocation>
</comment>
<dbReference type="GO" id="GO:0016887">
    <property type="term" value="F:ATP hydrolysis activity"/>
    <property type="evidence" value="ECO:0007669"/>
    <property type="project" value="InterPro"/>
</dbReference>
<dbReference type="Proteomes" id="UP000035740">
    <property type="component" value="Chromosome 4"/>
</dbReference>
<evidence type="ECO:0000256" key="1">
    <source>
        <dbReference type="ARBA" id="ARBA00004496"/>
    </source>
</evidence>
<dbReference type="GO" id="GO:0005524">
    <property type="term" value="F:ATP binding"/>
    <property type="evidence" value="ECO:0007669"/>
    <property type="project" value="UniProtKB-KW"/>
</dbReference>
<dbReference type="InterPro" id="IPR003593">
    <property type="entry name" value="AAA+_ATPase"/>
</dbReference>
<feature type="region of interest" description="Disordered" evidence="6">
    <location>
        <begin position="71"/>
        <end position="111"/>
    </location>
</feature>
<evidence type="ECO:0000256" key="6">
    <source>
        <dbReference type="SAM" id="MobiDB-lite"/>
    </source>
</evidence>
<feature type="region of interest" description="Disordered" evidence="6">
    <location>
        <begin position="147"/>
        <end position="193"/>
    </location>
</feature>
<evidence type="ECO:0000256" key="2">
    <source>
        <dbReference type="ARBA" id="ARBA00006914"/>
    </source>
</evidence>
<dbReference type="SMART" id="SM00382">
    <property type="entry name" value="AAA"/>
    <property type="match status" value="2"/>
</dbReference>
<feature type="domain" description="AAA+ ATPase" evidence="7">
    <location>
        <begin position="520"/>
        <end position="656"/>
    </location>
</feature>
<dbReference type="FunFam" id="3.40.50.300:FF:000567">
    <property type="entry name" value="ATPase, AAA family protein"/>
    <property type="match status" value="1"/>
</dbReference>
<dbReference type="PANTHER" id="PTHR48470">
    <property type="entry name" value="CELL DIVISION CONTROL PROTEIN 48 C ISOFORM 1"/>
    <property type="match status" value="1"/>
</dbReference>
<keyword evidence="9" id="KW-1185">Reference proteome</keyword>
<evidence type="ECO:0000259" key="7">
    <source>
        <dbReference type="SMART" id="SM00382"/>
    </source>
</evidence>
<dbReference type="InterPro" id="IPR003960">
    <property type="entry name" value="ATPase_AAA_CS"/>
</dbReference>
<dbReference type="Gene3D" id="1.10.8.60">
    <property type="match status" value="2"/>
</dbReference>
<dbReference type="AlphaFoldDB" id="A0A0J8CKL8"/>
<dbReference type="PANTHER" id="PTHR48470:SF1">
    <property type="entry name" value="CELL DIVISION CONTROL PROTEIN 48 C ISOFORM 1"/>
    <property type="match status" value="1"/>
</dbReference>
<gene>
    <name evidence="8" type="ORF">BVRB_4g076440</name>
</gene>
<evidence type="ECO:0000313" key="8">
    <source>
        <dbReference type="EMBL" id="KMT14290.1"/>
    </source>
</evidence>
<evidence type="ECO:0000256" key="3">
    <source>
        <dbReference type="ARBA" id="ARBA00022490"/>
    </source>
</evidence>
<dbReference type="Gramene" id="KMT14290">
    <property type="protein sequence ID" value="KMT14290"/>
    <property type="gene ID" value="BVRB_4g076440"/>
</dbReference>
<dbReference type="PROSITE" id="PS00674">
    <property type="entry name" value="AAA"/>
    <property type="match status" value="2"/>
</dbReference>
<dbReference type="OMA" id="MESNSAM"/>
<dbReference type="Pfam" id="PF17862">
    <property type="entry name" value="AAA_lid_3"/>
    <property type="match status" value="1"/>
</dbReference>
<accession>A0A0J8CKL8</accession>
<feature type="compositionally biased region" description="Acidic residues" evidence="6">
    <location>
        <begin position="100"/>
        <end position="111"/>
    </location>
</feature>
<keyword evidence="3" id="KW-0963">Cytoplasm</keyword>
<dbReference type="InterPro" id="IPR027417">
    <property type="entry name" value="P-loop_NTPase"/>
</dbReference>
<dbReference type="eggNOG" id="KOG0733">
    <property type="taxonomic scope" value="Eukaryota"/>
</dbReference>
<dbReference type="OrthoDB" id="27435at2759"/>
<dbReference type="KEGG" id="bvg:104890367"/>
<feature type="domain" description="AAA+ ATPase" evidence="7">
    <location>
        <begin position="223"/>
        <end position="376"/>
    </location>
</feature>
<evidence type="ECO:0000256" key="4">
    <source>
        <dbReference type="ARBA" id="ARBA00022741"/>
    </source>
</evidence>
<dbReference type="Pfam" id="PF00004">
    <property type="entry name" value="AAA"/>
    <property type="match status" value="2"/>
</dbReference>
<sequence length="763" mass="85253">MGRRRGRYPSSTLSPAVVNARIASCNVGHLYPEDIANHLYNAYVDYKKFKRTPFVLKITQILKHQHLHDTDVCVPKPPKKKRKRVADASASEISSVSGSDGDDEPEPESEPQFDMMKSMLRAGYYRDKIHESKSKEMNLDIKVLKKEKSDANSTEPELGFQRGLTISSNSTNDNDSDGDSYSDEPPPKFSDFGGIKKELQELEREVILPLRNPKLLQWLNVKPVSGILLHGPPGCGKTRLAQAIAYESGLPLFQISASELVSGVSGASEEKIRELFSKAYKNAPSIVFIDEFDAIGSKRESTHSGMERRIVTQLLTCMDKSRRLVKCNRGAANSEPVERLGCYVLVVGATNRPDALDPALRRPGRFDKEILLDVPHEDARAEILSLLTKNTKLESEVDVTKIARETPGFVGADLAYLVNKAGIIAMNRFIDQRKLGLCNHLEDQRFESHEDMEKLRISTVDFEEATKTVQPSLRREGFTEIPTETWEDVGGLNEMRKDFERHIVDRIKCPQLYEKVGVTSATGYLLFGPPGCGKTLIAKAVAHEAGANFIHIKGPELLSKYVGESEFNVRMLFHRARSCSPCILFFDEVDALTRERGTEGGQVAERLLNQLLIELDGGEHRRGVYVIGATNRPEVVDRALLRPGRFGKPLYVPLPKPDERGLILKTLARKKPVDASVNLLELGKSEICENLSGADLADLMEKAALALKDEIRPCFEADRSVFAATKYTIKRPHFELARSIVSPSVSEEQKRHYDEISKGFGRK</sequence>